<reference evidence="2" key="1">
    <citation type="submission" date="2022-08" db="EMBL/GenBank/DDBJ databases">
        <title>Genome sequencing of akame (Lates japonicus).</title>
        <authorList>
            <person name="Hashiguchi Y."/>
            <person name="Takahashi H."/>
        </authorList>
    </citation>
    <scope>NUCLEOTIDE SEQUENCE</scope>
    <source>
        <strain evidence="2">Kochi</strain>
    </source>
</reference>
<evidence type="ECO:0000256" key="1">
    <source>
        <dbReference type="SAM" id="MobiDB-lite"/>
    </source>
</evidence>
<proteinExistence type="predicted"/>
<evidence type="ECO:0000313" key="2">
    <source>
        <dbReference type="EMBL" id="GLD57034.1"/>
    </source>
</evidence>
<gene>
    <name evidence="2" type="ORF">AKAME5_000930700</name>
</gene>
<dbReference type="AlphaFoldDB" id="A0AAD3MPD7"/>
<feature type="compositionally biased region" description="Gly residues" evidence="1">
    <location>
        <begin position="35"/>
        <end position="55"/>
    </location>
</feature>
<feature type="region of interest" description="Disordered" evidence="1">
    <location>
        <begin position="30"/>
        <end position="56"/>
    </location>
</feature>
<evidence type="ECO:0000313" key="3">
    <source>
        <dbReference type="Proteomes" id="UP001279410"/>
    </source>
</evidence>
<dbReference type="EMBL" id="BRZM01000029">
    <property type="protein sequence ID" value="GLD57034.1"/>
    <property type="molecule type" value="Genomic_DNA"/>
</dbReference>
<keyword evidence="3" id="KW-1185">Reference proteome</keyword>
<dbReference type="Proteomes" id="UP001279410">
    <property type="component" value="Unassembled WGS sequence"/>
</dbReference>
<protein>
    <submittedName>
        <fullName evidence="2">ARF GTPase-activating protein GIT1 isoform X1</fullName>
    </submittedName>
</protein>
<feature type="region of interest" description="Disordered" evidence="1">
    <location>
        <begin position="131"/>
        <end position="155"/>
    </location>
</feature>
<comment type="caution">
    <text evidence="2">The sequence shown here is derived from an EMBL/GenBank/DDBJ whole genome shotgun (WGS) entry which is preliminary data.</text>
</comment>
<accession>A0AAD3MPD7</accession>
<organism evidence="2 3">
    <name type="scientific">Lates japonicus</name>
    <name type="common">Japanese lates</name>
    <dbReference type="NCBI Taxonomy" id="270547"/>
    <lineage>
        <taxon>Eukaryota</taxon>
        <taxon>Metazoa</taxon>
        <taxon>Chordata</taxon>
        <taxon>Craniata</taxon>
        <taxon>Vertebrata</taxon>
        <taxon>Euteleostomi</taxon>
        <taxon>Actinopterygii</taxon>
        <taxon>Neopterygii</taxon>
        <taxon>Teleostei</taxon>
        <taxon>Neoteleostei</taxon>
        <taxon>Acanthomorphata</taxon>
        <taxon>Carangaria</taxon>
        <taxon>Carangaria incertae sedis</taxon>
        <taxon>Centropomidae</taxon>
        <taxon>Lates</taxon>
    </lineage>
</organism>
<sequence>MGPDAQIAKCVEDTQDKDKLITRMQTENSALRGGQQAGGAAGHGVGGPGGGGGPLARGCDARRNRWRGSGWVWARIGPPGALCALLSRPPLPSPPERPPGLLNVRARGAPGTTDHGPPALDSLAARLQPLNTPSVRKGSTGGPAPYGSQHLSGSTEMGRYMMRALTVS</sequence>
<name>A0AAD3MPD7_LATJO</name>